<dbReference type="GO" id="GO:0000786">
    <property type="term" value="C:nucleosome"/>
    <property type="evidence" value="ECO:0007669"/>
    <property type="project" value="UniProtKB-KW"/>
</dbReference>
<reference evidence="6" key="1">
    <citation type="journal article" date="2023" name="PhytoFront">
        <title>Draft Genome Resources of Seven Strains of Tilletia horrida, Causal Agent of Kernel Smut of Rice.</title>
        <authorList>
            <person name="Khanal S."/>
            <person name="Antony Babu S."/>
            <person name="Zhou X.G."/>
        </authorList>
    </citation>
    <scope>NUCLEOTIDE SEQUENCE</scope>
    <source>
        <strain evidence="6">TX3</strain>
    </source>
</reference>
<proteinExistence type="inferred from homology"/>
<dbReference type="AlphaFoldDB" id="A0AAN6G2T9"/>
<gene>
    <name evidence="6" type="primary">H3F3C_3</name>
    <name evidence="6" type="ORF">OC842_007980</name>
</gene>
<accession>A0AAN6G2T9</accession>
<dbReference type="InterPro" id="IPR007125">
    <property type="entry name" value="H2A/H2B/H3"/>
</dbReference>
<dbReference type="SUPFAM" id="SSF47113">
    <property type="entry name" value="Histone-fold"/>
    <property type="match status" value="1"/>
</dbReference>
<dbReference type="Proteomes" id="UP001176521">
    <property type="component" value="Unassembled WGS sequence"/>
</dbReference>
<evidence type="ECO:0000256" key="1">
    <source>
        <dbReference type="ARBA" id="ARBA00004286"/>
    </source>
</evidence>
<organism evidence="6 7">
    <name type="scientific">Tilletia horrida</name>
    <dbReference type="NCBI Taxonomy" id="155126"/>
    <lineage>
        <taxon>Eukaryota</taxon>
        <taxon>Fungi</taxon>
        <taxon>Dikarya</taxon>
        <taxon>Basidiomycota</taxon>
        <taxon>Ustilaginomycotina</taxon>
        <taxon>Exobasidiomycetes</taxon>
        <taxon>Tilletiales</taxon>
        <taxon>Tilletiaceae</taxon>
        <taxon>Tilletia</taxon>
    </lineage>
</organism>
<dbReference type="EMBL" id="JAPDMQ010001576">
    <property type="protein sequence ID" value="KAK0517842.1"/>
    <property type="molecule type" value="Genomic_DNA"/>
</dbReference>
<dbReference type="InterPro" id="IPR009072">
    <property type="entry name" value="Histone-fold"/>
</dbReference>
<dbReference type="InterPro" id="IPR000164">
    <property type="entry name" value="Histone_H3/CENP-A"/>
</dbReference>
<keyword evidence="4" id="KW-0238">DNA-binding</keyword>
<sequence length="93" mass="10270">MARTKTFARHASQHAKLNEAAAAKRAALPSFGRGLVAVKSVGGVKRPCRYAPGVVALREIRQYQSSTELLMNPTLFQRMVKNIAQGFKPDVRF</sequence>
<keyword evidence="3" id="KW-0158">Chromosome</keyword>
<protein>
    <submittedName>
        <fullName evidence="6">Variant histone H3</fullName>
    </submittedName>
</protein>
<evidence type="ECO:0000313" key="6">
    <source>
        <dbReference type="EMBL" id="KAK0517842.1"/>
    </source>
</evidence>
<dbReference type="GO" id="GO:0030527">
    <property type="term" value="F:structural constituent of chromatin"/>
    <property type="evidence" value="ECO:0007669"/>
    <property type="project" value="InterPro"/>
</dbReference>
<dbReference type="Pfam" id="PF00125">
    <property type="entry name" value="Histone"/>
    <property type="match status" value="1"/>
</dbReference>
<feature type="non-terminal residue" evidence="6">
    <location>
        <position position="93"/>
    </location>
</feature>
<comment type="similarity">
    <text evidence="2">Belongs to the histone H3 family.</text>
</comment>
<comment type="caution">
    <text evidence="6">The sequence shown here is derived from an EMBL/GenBank/DDBJ whole genome shotgun (WGS) entry which is preliminary data.</text>
</comment>
<dbReference type="GO" id="GO:0003677">
    <property type="term" value="F:DNA binding"/>
    <property type="evidence" value="ECO:0007669"/>
    <property type="project" value="InterPro"/>
</dbReference>
<evidence type="ECO:0000313" key="7">
    <source>
        <dbReference type="Proteomes" id="UP001176521"/>
    </source>
</evidence>
<feature type="domain" description="Core Histone H2A/H2B/H3" evidence="5">
    <location>
        <begin position="52"/>
        <end position="93"/>
    </location>
</feature>
<keyword evidence="4" id="KW-0544">Nucleosome core</keyword>
<evidence type="ECO:0000256" key="4">
    <source>
        <dbReference type="ARBA" id="ARBA00023269"/>
    </source>
</evidence>
<dbReference type="GO" id="GO:0046982">
    <property type="term" value="F:protein heterodimerization activity"/>
    <property type="evidence" value="ECO:0007669"/>
    <property type="project" value="InterPro"/>
</dbReference>
<evidence type="ECO:0000256" key="3">
    <source>
        <dbReference type="ARBA" id="ARBA00022454"/>
    </source>
</evidence>
<name>A0AAN6G2T9_9BASI</name>
<comment type="subcellular location">
    <subcellularLocation>
        <location evidence="1">Chromosome</location>
    </subcellularLocation>
</comment>
<dbReference type="Gene3D" id="1.10.20.10">
    <property type="entry name" value="Histone, subunit A"/>
    <property type="match status" value="1"/>
</dbReference>
<dbReference type="PANTHER" id="PTHR11426">
    <property type="entry name" value="HISTONE H3"/>
    <property type="match status" value="1"/>
</dbReference>
<keyword evidence="7" id="KW-1185">Reference proteome</keyword>
<evidence type="ECO:0000256" key="2">
    <source>
        <dbReference type="ARBA" id="ARBA00010343"/>
    </source>
</evidence>
<evidence type="ECO:0000259" key="5">
    <source>
        <dbReference type="Pfam" id="PF00125"/>
    </source>
</evidence>